<dbReference type="AlphaFoldDB" id="M5EYA5"/>
<feature type="compositionally biased region" description="Polar residues" evidence="1">
    <location>
        <begin position="18"/>
        <end position="31"/>
    </location>
</feature>
<sequence length="111" mass="12224">MTTASTAAQAVANRSCRRTTLSNPHSSERAQAQMAQSRLLNVLRQRRLTTLGSSFLAEMGKLDLSYGYLDVSYRHTVTPAQAFDDAMQPLSSSILNMALPMGRYTGRARRA</sequence>
<dbReference type="EMBL" id="CAUM01000159">
    <property type="protein sequence ID" value="CCV09172.1"/>
    <property type="molecule type" value="Genomic_DNA"/>
</dbReference>
<feature type="region of interest" description="Disordered" evidence="1">
    <location>
        <begin position="1"/>
        <end position="31"/>
    </location>
</feature>
<accession>M5EYA5</accession>
<keyword evidence="3" id="KW-1185">Reference proteome</keyword>
<protein>
    <submittedName>
        <fullName evidence="2">Uncharacterized protein</fullName>
    </submittedName>
</protein>
<evidence type="ECO:0000313" key="2">
    <source>
        <dbReference type="EMBL" id="CCV09172.1"/>
    </source>
</evidence>
<dbReference type="Proteomes" id="UP000012062">
    <property type="component" value="Unassembled WGS sequence"/>
</dbReference>
<gene>
    <name evidence="2" type="ORF">MESS2_880002</name>
</gene>
<evidence type="ECO:0000313" key="3">
    <source>
        <dbReference type="Proteomes" id="UP000012062"/>
    </source>
</evidence>
<evidence type="ECO:0000256" key="1">
    <source>
        <dbReference type="SAM" id="MobiDB-lite"/>
    </source>
</evidence>
<name>M5EYA5_9HYPH</name>
<organism evidence="2 3">
    <name type="scientific">Mesorhizobium metallidurans STM 2683</name>
    <dbReference type="NCBI Taxonomy" id="1297569"/>
    <lineage>
        <taxon>Bacteria</taxon>
        <taxon>Pseudomonadati</taxon>
        <taxon>Pseudomonadota</taxon>
        <taxon>Alphaproteobacteria</taxon>
        <taxon>Hyphomicrobiales</taxon>
        <taxon>Phyllobacteriaceae</taxon>
        <taxon>Mesorhizobium</taxon>
    </lineage>
</organism>
<proteinExistence type="predicted"/>
<comment type="caution">
    <text evidence="2">The sequence shown here is derived from an EMBL/GenBank/DDBJ whole genome shotgun (WGS) entry which is preliminary data.</text>
</comment>
<reference evidence="2 3" key="1">
    <citation type="submission" date="2013-02" db="EMBL/GenBank/DDBJ databases">
        <authorList>
            <person name="Genoscope - CEA"/>
        </authorList>
    </citation>
    <scope>NUCLEOTIDE SEQUENCE [LARGE SCALE GENOMIC DNA]</scope>
    <source>
        <strain evidence="2 3">STM 2683</strain>
    </source>
</reference>